<organism evidence="2">
    <name type="scientific">freshwater metagenome</name>
    <dbReference type="NCBI Taxonomy" id="449393"/>
    <lineage>
        <taxon>unclassified sequences</taxon>
        <taxon>metagenomes</taxon>
        <taxon>ecological metagenomes</taxon>
    </lineage>
</organism>
<dbReference type="SMART" id="SM00450">
    <property type="entry name" value="RHOD"/>
    <property type="match status" value="1"/>
</dbReference>
<accession>A0A6J5ZD02</accession>
<dbReference type="Gene3D" id="3.40.250.10">
    <property type="entry name" value="Rhodanese-like domain"/>
    <property type="match status" value="1"/>
</dbReference>
<proteinExistence type="predicted"/>
<evidence type="ECO:0000259" key="1">
    <source>
        <dbReference type="PROSITE" id="PS50206"/>
    </source>
</evidence>
<gene>
    <name evidence="2" type="ORF">UFOPK4080_00782</name>
</gene>
<reference evidence="2" key="1">
    <citation type="submission" date="2020-05" db="EMBL/GenBank/DDBJ databases">
        <authorList>
            <person name="Chiriac C."/>
            <person name="Salcher M."/>
            <person name="Ghai R."/>
            <person name="Kavagutti S V."/>
        </authorList>
    </citation>
    <scope>NUCLEOTIDE SEQUENCE</scope>
</reference>
<dbReference type="PROSITE" id="PS51257">
    <property type="entry name" value="PROKAR_LIPOPROTEIN"/>
    <property type="match status" value="1"/>
</dbReference>
<dbReference type="InterPro" id="IPR052367">
    <property type="entry name" value="Thiosulfate_ST/Rhodanese-like"/>
</dbReference>
<dbReference type="PANTHER" id="PTHR45431">
    <property type="entry name" value="RHODANESE-LIKE DOMAIN-CONTAINING PROTEIN 15, CHLOROPLASTIC"/>
    <property type="match status" value="1"/>
</dbReference>
<protein>
    <submittedName>
        <fullName evidence="2">Unannotated protein</fullName>
    </submittedName>
</protein>
<sequence length="127" mass="13324">MKKIIAVLAASALFLTGCGESGATNLGAQEFQKKASESGVVTLDVRTSGEFAAGHIANAINIDVEGMTFDGDIKSLDKDATYAVYCHSGRRSVIAVNKLKDAGFTNLFNLTNGIQDWQGAGLPLVTN</sequence>
<dbReference type="SUPFAM" id="SSF52821">
    <property type="entry name" value="Rhodanese/Cell cycle control phosphatase"/>
    <property type="match status" value="1"/>
</dbReference>
<dbReference type="PROSITE" id="PS50206">
    <property type="entry name" value="RHODANESE_3"/>
    <property type="match status" value="1"/>
</dbReference>
<evidence type="ECO:0000313" key="2">
    <source>
        <dbReference type="EMBL" id="CAB4339308.1"/>
    </source>
</evidence>
<dbReference type="Pfam" id="PF00581">
    <property type="entry name" value="Rhodanese"/>
    <property type="match status" value="1"/>
</dbReference>
<dbReference type="AlphaFoldDB" id="A0A6J5ZD02"/>
<dbReference type="EMBL" id="CAESAG010000123">
    <property type="protein sequence ID" value="CAB4339308.1"/>
    <property type="molecule type" value="Genomic_DNA"/>
</dbReference>
<name>A0A6J5ZD02_9ZZZZ</name>
<dbReference type="PANTHER" id="PTHR45431:SF3">
    <property type="entry name" value="RHODANESE-LIKE DOMAIN-CONTAINING PROTEIN 15, CHLOROPLASTIC"/>
    <property type="match status" value="1"/>
</dbReference>
<dbReference type="CDD" id="cd00158">
    <property type="entry name" value="RHOD"/>
    <property type="match status" value="1"/>
</dbReference>
<dbReference type="InterPro" id="IPR001763">
    <property type="entry name" value="Rhodanese-like_dom"/>
</dbReference>
<feature type="domain" description="Rhodanese" evidence="1">
    <location>
        <begin position="36"/>
        <end position="126"/>
    </location>
</feature>
<dbReference type="InterPro" id="IPR036873">
    <property type="entry name" value="Rhodanese-like_dom_sf"/>
</dbReference>